<evidence type="ECO:0000313" key="6">
    <source>
        <dbReference type="Proteomes" id="UP000053617"/>
    </source>
</evidence>
<sequence>MDSFISCFHASSLSSTEPQPLTNTNNYCYIPSQYWQTLDYYDMTMDICSDLPTDTVQIPPPLITDCNRLAGIAESETTLDFPLEFGLDANSSPGTDSLQLTHTASSIQRSPSAEPECPGHSPKCNIHNNSCEVCERDKKERRKEQNRKAQRNHRLRSEAKVEQLKARVKSQAEEIANLKEVNQSLMKHIESLRGEDKRGRTPDTGEEPDTDFFQQQISHCL</sequence>
<reference evidence="5 6" key="1">
    <citation type="submission" date="2015-01" db="EMBL/GenBank/DDBJ databases">
        <title>The Genome Sequence of Rhinocladiella mackenzie CBS 650.93.</title>
        <authorList>
            <consortium name="The Broad Institute Genomics Platform"/>
            <person name="Cuomo C."/>
            <person name="de Hoog S."/>
            <person name="Gorbushina A."/>
            <person name="Stielow B."/>
            <person name="Teixiera M."/>
            <person name="Abouelleil A."/>
            <person name="Chapman S.B."/>
            <person name="Priest M."/>
            <person name="Young S.K."/>
            <person name="Wortman J."/>
            <person name="Nusbaum C."/>
            <person name="Birren B."/>
        </authorList>
    </citation>
    <scope>NUCLEOTIDE SEQUENCE [LARGE SCALE GENOMIC DNA]</scope>
    <source>
        <strain evidence="5 6">CBS 650.93</strain>
    </source>
</reference>
<dbReference type="Pfam" id="PF00170">
    <property type="entry name" value="bZIP_1"/>
    <property type="match status" value="1"/>
</dbReference>
<comment type="subcellular location">
    <subcellularLocation>
        <location evidence="1">Nucleus</location>
    </subcellularLocation>
</comment>
<dbReference type="RefSeq" id="XP_013273733.1">
    <property type="nucleotide sequence ID" value="XM_013418279.1"/>
</dbReference>
<dbReference type="CDD" id="cd14688">
    <property type="entry name" value="bZIP_YAP"/>
    <property type="match status" value="1"/>
</dbReference>
<dbReference type="Proteomes" id="UP000053617">
    <property type="component" value="Unassembled WGS sequence"/>
</dbReference>
<keyword evidence="6" id="KW-1185">Reference proteome</keyword>
<gene>
    <name evidence="5" type="ORF">Z518_04573</name>
</gene>
<feature type="compositionally biased region" description="Basic and acidic residues" evidence="3">
    <location>
        <begin position="189"/>
        <end position="203"/>
    </location>
</feature>
<dbReference type="PANTHER" id="PTHR40621:SF6">
    <property type="entry name" value="AP-1-LIKE TRANSCRIPTION FACTOR YAP1-RELATED"/>
    <property type="match status" value="1"/>
</dbReference>
<organism evidence="5 6">
    <name type="scientific">Rhinocladiella mackenziei CBS 650.93</name>
    <dbReference type="NCBI Taxonomy" id="1442369"/>
    <lineage>
        <taxon>Eukaryota</taxon>
        <taxon>Fungi</taxon>
        <taxon>Dikarya</taxon>
        <taxon>Ascomycota</taxon>
        <taxon>Pezizomycotina</taxon>
        <taxon>Eurotiomycetes</taxon>
        <taxon>Chaetothyriomycetidae</taxon>
        <taxon>Chaetothyriales</taxon>
        <taxon>Herpotrichiellaceae</taxon>
        <taxon>Rhinocladiella</taxon>
    </lineage>
</organism>
<evidence type="ECO:0000259" key="4">
    <source>
        <dbReference type="PROSITE" id="PS50217"/>
    </source>
</evidence>
<evidence type="ECO:0000313" key="5">
    <source>
        <dbReference type="EMBL" id="KIX06597.1"/>
    </source>
</evidence>
<dbReference type="GO" id="GO:0001228">
    <property type="term" value="F:DNA-binding transcription activator activity, RNA polymerase II-specific"/>
    <property type="evidence" value="ECO:0007669"/>
    <property type="project" value="TreeGrafter"/>
</dbReference>
<dbReference type="VEuPathDB" id="FungiDB:Z518_04573"/>
<evidence type="ECO:0000256" key="1">
    <source>
        <dbReference type="ARBA" id="ARBA00004123"/>
    </source>
</evidence>
<dbReference type="InterPro" id="IPR050936">
    <property type="entry name" value="AP-1-like"/>
</dbReference>
<dbReference type="EMBL" id="KN847477">
    <property type="protein sequence ID" value="KIX06597.1"/>
    <property type="molecule type" value="Genomic_DNA"/>
</dbReference>
<dbReference type="GO" id="GO:0000976">
    <property type="term" value="F:transcription cis-regulatory region binding"/>
    <property type="evidence" value="ECO:0007669"/>
    <property type="project" value="InterPro"/>
</dbReference>
<dbReference type="GeneID" id="25292644"/>
<feature type="domain" description="BZIP" evidence="4">
    <location>
        <begin position="136"/>
        <end position="193"/>
    </location>
</feature>
<dbReference type="SUPFAM" id="SSF57959">
    <property type="entry name" value="Leucine zipper domain"/>
    <property type="match status" value="1"/>
</dbReference>
<dbReference type="AlphaFoldDB" id="A0A0D2FWK5"/>
<name>A0A0D2FWK5_9EURO</name>
<dbReference type="Gene3D" id="1.20.5.170">
    <property type="match status" value="1"/>
</dbReference>
<accession>A0A0D2FWK5</accession>
<protein>
    <recommendedName>
        <fullName evidence="4">BZIP domain-containing protein</fullName>
    </recommendedName>
</protein>
<evidence type="ECO:0000256" key="2">
    <source>
        <dbReference type="ARBA" id="ARBA00023242"/>
    </source>
</evidence>
<evidence type="ECO:0000256" key="3">
    <source>
        <dbReference type="SAM" id="MobiDB-lite"/>
    </source>
</evidence>
<dbReference type="InterPro" id="IPR046347">
    <property type="entry name" value="bZIP_sf"/>
</dbReference>
<dbReference type="HOGENOM" id="CLU_1209719_0_0_1"/>
<feature type="region of interest" description="Disordered" evidence="3">
    <location>
        <begin position="189"/>
        <end position="210"/>
    </location>
</feature>
<dbReference type="PROSITE" id="PS00036">
    <property type="entry name" value="BZIP_BASIC"/>
    <property type="match status" value="1"/>
</dbReference>
<dbReference type="InterPro" id="IPR004827">
    <property type="entry name" value="bZIP"/>
</dbReference>
<keyword evidence="2" id="KW-0539">Nucleus</keyword>
<dbReference type="PROSITE" id="PS50217">
    <property type="entry name" value="BZIP"/>
    <property type="match status" value="1"/>
</dbReference>
<dbReference type="GO" id="GO:0090575">
    <property type="term" value="C:RNA polymerase II transcription regulator complex"/>
    <property type="evidence" value="ECO:0007669"/>
    <property type="project" value="TreeGrafter"/>
</dbReference>
<proteinExistence type="predicted"/>
<feature type="region of interest" description="Disordered" evidence="3">
    <location>
        <begin position="142"/>
        <end position="162"/>
    </location>
</feature>
<dbReference type="OrthoDB" id="4144470at2759"/>
<dbReference type="PANTHER" id="PTHR40621">
    <property type="entry name" value="TRANSCRIPTION FACTOR KAPC-RELATED"/>
    <property type="match status" value="1"/>
</dbReference>